<dbReference type="RefSeq" id="WP_042161055.1">
    <property type="nucleotide sequence ID" value="NZ_BBNO01000010.1"/>
</dbReference>
<dbReference type="AlphaFoldDB" id="A0A0P4RH35"/>
<keyword evidence="2" id="KW-1185">Reference proteome</keyword>
<organism evidence="1 2">
    <name type="scientific">Streptomyces lydicamycinicus</name>
    <dbReference type="NCBI Taxonomy" id="1546107"/>
    <lineage>
        <taxon>Bacteria</taxon>
        <taxon>Bacillati</taxon>
        <taxon>Actinomycetota</taxon>
        <taxon>Actinomycetes</taxon>
        <taxon>Kitasatosporales</taxon>
        <taxon>Streptomycetaceae</taxon>
        <taxon>Streptomyces</taxon>
    </lineage>
</organism>
<reference evidence="2" key="1">
    <citation type="submission" date="2014-09" db="EMBL/GenBank/DDBJ databases">
        <title>Whole genome shotgun sequence of Streptomyces sp. NBRC 110027.</title>
        <authorList>
            <person name="Komaki H."/>
            <person name="Ichikawa N."/>
            <person name="Katano-Makiyama Y."/>
            <person name="Hosoyama A."/>
            <person name="Hashimoto M."/>
            <person name="Uohara A."/>
            <person name="Kitahashi Y."/>
            <person name="Ohji S."/>
            <person name="Kimura A."/>
            <person name="Yamazoe A."/>
            <person name="Igarashi Y."/>
            <person name="Fujita N."/>
        </authorList>
    </citation>
    <scope>NUCLEOTIDE SEQUENCE [LARGE SCALE GENOMIC DNA]</scope>
    <source>
        <strain evidence="2">NBRC 110027</strain>
    </source>
</reference>
<comment type="caution">
    <text evidence="1">The sequence shown here is derived from an EMBL/GenBank/DDBJ whole genome shotgun (WGS) entry which is preliminary data.</text>
</comment>
<dbReference type="OrthoDB" id="4243774at2"/>
<proteinExistence type="predicted"/>
<protein>
    <submittedName>
        <fullName evidence="1">Uncharacterized protein</fullName>
    </submittedName>
</protein>
<dbReference type="Proteomes" id="UP000048965">
    <property type="component" value="Unassembled WGS sequence"/>
</dbReference>
<evidence type="ECO:0000313" key="2">
    <source>
        <dbReference type="Proteomes" id="UP000048965"/>
    </source>
</evidence>
<gene>
    <name evidence="1" type="ORF">TPA0598_10_01870</name>
</gene>
<sequence length="72" mass="7713">MSCPPPCPPPVDARKALDFLRTSGLVDLTVPLERVVDQVSQLDDVAGYVLAWERYVLVVASQVADDDSAAGN</sequence>
<reference evidence="1 2" key="2">
    <citation type="journal article" date="2015" name="Stand. Genomic Sci.">
        <title>Draft genome sequence of marine-derived Streptomyces sp. TP-A0598, a producer of anti-MRSA antibiotic lydicamycins.</title>
        <authorList>
            <person name="Komaki H."/>
            <person name="Ichikawa N."/>
            <person name="Hosoyama A."/>
            <person name="Fujita N."/>
            <person name="Igarashi Y."/>
        </authorList>
    </citation>
    <scope>NUCLEOTIDE SEQUENCE [LARGE SCALE GENOMIC DNA]</scope>
    <source>
        <strain evidence="1 2">NBRC 110027</strain>
    </source>
</reference>
<name>A0A0P4RH35_9ACTN</name>
<accession>A0A0P4RH35</accession>
<evidence type="ECO:0000313" key="1">
    <source>
        <dbReference type="EMBL" id="GAO12217.1"/>
    </source>
</evidence>
<dbReference type="EMBL" id="BBNO01000010">
    <property type="protein sequence ID" value="GAO12217.1"/>
    <property type="molecule type" value="Genomic_DNA"/>
</dbReference>